<proteinExistence type="evidence at transcript level"/>
<dbReference type="AlphaFoldDB" id="I7G7A0"/>
<sequence>MPLHSSLGDRARLSQKTTKKKRSLVKLWSVSSQNSRPPSLFHIKFTFVLAAVQKI</sequence>
<name>I7G7A0_MACFA</name>
<reference evidence="2" key="1">
    <citation type="journal article" date="2007" name="PLoS Biol.">
        <title>Rate of evolution in brain-expressed genes in humans and other primates.</title>
        <authorList>
            <person name="Wang H.-Y."/>
            <person name="Chien H.-C."/>
            <person name="Osada N."/>
            <person name="Hashimoto K."/>
            <person name="Sugano S."/>
            <person name="Gojobori T."/>
            <person name="Chou C.-K."/>
            <person name="Tsai S.-F."/>
            <person name="Wu C.-I."/>
            <person name="Shen C.-K.J."/>
        </authorList>
    </citation>
    <scope>NUCLEOTIDE SEQUENCE</scope>
</reference>
<organism evidence="2">
    <name type="scientific">Macaca fascicularis</name>
    <name type="common">Crab-eating macaque</name>
    <name type="synonym">Cynomolgus monkey</name>
    <dbReference type="NCBI Taxonomy" id="9541"/>
    <lineage>
        <taxon>Eukaryota</taxon>
        <taxon>Metazoa</taxon>
        <taxon>Chordata</taxon>
        <taxon>Craniata</taxon>
        <taxon>Vertebrata</taxon>
        <taxon>Euteleostomi</taxon>
        <taxon>Mammalia</taxon>
        <taxon>Eutheria</taxon>
        <taxon>Euarchontoglires</taxon>
        <taxon>Primates</taxon>
        <taxon>Haplorrhini</taxon>
        <taxon>Catarrhini</taxon>
        <taxon>Cercopithecidae</taxon>
        <taxon>Cercopithecinae</taxon>
        <taxon>Macaca</taxon>
    </lineage>
</organism>
<protein>
    <submittedName>
        <fullName evidence="2">Macaca fascicularis brain cDNA clone: QflA-22278, similar to human chromosome 9 open reading frame 90 (C9orf90), mRNA, RefSeq: NM_197956.1</fullName>
    </submittedName>
</protein>
<evidence type="ECO:0000313" key="2">
    <source>
        <dbReference type="EMBL" id="BAE90438.1"/>
    </source>
</evidence>
<evidence type="ECO:0000256" key="1">
    <source>
        <dbReference type="SAM" id="MobiDB-lite"/>
    </source>
</evidence>
<dbReference type="EMBL" id="AB173376">
    <property type="protein sequence ID" value="BAE90438.1"/>
    <property type="molecule type" value="mRNA"/>
</dbReference>
<feature type="region of interest" description="Disordered" evidence="1">
    <location>
        <begin position="1"/>
        <end position="21"/>
    </location>
</feature>
<accession>I7G7A0</accession>